<dbReference type="InterPro" id="IPR041679">
    <property type="entry name" value="DNA2/NAM7-like_C"/>
</dbReference>
<keyword evidence="1 5" id="KW-0347">Helicase</keyword>
<reference evidence="5 6" key="1">
    <citation type="submission" date="2024-05" db="EMBL/GenBank/DDBJ databases">
        <title>Long read based assembly of the Candida bracarensis genome reveals expanded adhesin content.</title>
        <authorList>
            <person name="Marcet-Houben M."/>
            <person name="Ksiezopolska E."/>
            <person name="Gabaldon T."/>
        </authorList>
    </citation>
    <scope>NUCLEOTIDE SEQUENCE [LARGE SCALE GENOMIC DNA]</scope>
    <source>
        <strain evidence="5 6">CBM6</strain>
    </source>
</reference>
<gene>
    <name evidence="5" type="ORF">RNJ44_03531</name>
</gene>
<keyword evidence="1 5" id="KW-0067">ATP-binding</keyword>
<feature type="compositionally biased region" description="Basic and acidic residues" evidence="2">
    <location>
        <begin position="408"/>
        <end position="476"/>
    </location>
</feature>
<feature type="compositionally biased region" description="Polar residues" evidence="2">
    <location>
        <begin position="377"/>
        <end position="390"/>
    </location>
</feature>
<evidence type="ECO:0000256" key="1">
    <source>
        <dbReference type="ARBA" id="ARBA00022806"/>
    </source>
</evidence>
<feature type="compositionally biased region" description="Basic and acidic residues" evidence="2">
    <location>
        <begin position="315"/>
        <end position="330"/>
    </location>
</feature>
<dbReference type="InterPro" id="IPR047187">
    <property type="entry name" value="SF1_C_Upf1"/>
</dbReference>
<evidence type="ECO:0000259" key="3">
    <source>
        <dbReference type="Pfam" id="PF13086"/>
    </source>
</evidence>
<feature type="compositionally biased region" description="Low complexity" evidence="2">
    <location>
        <begin position="301"/>
        <end position="313"/>
    </location>
</feature>
<dbReference type="Pfam" id="PF13087">
    <property type="entry name" value="AAA_12"/>
    <property type="match status" value="1"/>
</dbReference>
<feature type="domain" description="DNA2/NAM7 helicase helicase" evidence="3">
    <location>
        <begin position="684"/>
        <end position="783"/>
    </location>
</feature>
<proteinExistence type="predicted"/>
<feature type="region of interest" description="Disordered" evidence="2">
    <location>
        <begin position="158"/>
        <end position="199"/>
    </location>
</feature>
<accession>A0ABR4NX94</accession>
<dbReference type="PANTHER" id="PTHR10887">
    <property type="entry name" value="DNA2/NAM7 HELICASE FAMILY"/>
    <property type="match status" value="1"/>
</dbReference>
<feature type="region of interest" description="Disordered" evidence="2">
    <location>
        <begin position="232"/>
        <end position="484"/>
    </location>
</feature>
<feature type="compositionally biased region" description="Polar residues" evidence="2">
    <location>
        <begin position="273"/>
        <end position="298"/>
    </location>
</feature>
<dbReference type="EMBL" id="JBEVYD010000004">
    <property type="protein sequence ID" value="KAL3233491.1"/>
    <property type="molecule type" value="Genomic_DNA"/>
</dbReference>
<feature type="compositionally biased region" description="Basic and acidic residues" evidence="2">
    <location>
        <begin position="363"/>
        <end position="376"/>
    </location>
</feature>
<name>A0ABR4NX94_9SACH</name>
<dbReference type="InterPro" id="IPR027417">
    <property type="entry name" value="P-loop_NTPase"/>
</dbReference>
<keyword evidence="6" id="KW-1185">Reference proteome</keyword>
<keyword evidence="1 5" id="KW-0378">Hydrolase</keyword>
<feature type="compositionally biased region" description="Low complexity" evidence="2">
    <location>
        <begin position="236"/>
        <end position="248"/>
    </location>
</feature>
<feature type="domain" description="DNA2/NAM7 helicase-like C-terminal" evidence="4">
    <location>
        <begin position="899"/>
        <end position="1128"/>
    </location>
</feature>
<dbReference type="GO" id="GO:0004386">
    <property type="term" value="F:helicase activity"/>
    <property type="evidence" value="ECO:0007669"/>
    <property type="project" value="UniProtKB-KW"/>
</dbReference>
<feature type="compositionally biased region" description="Basic and acidic residues" evidence="2">
    <location>
        <begin position="185"/>
        <end position="199"/>
    </location>
</feature>
<feature type="compositionally biased region" description="Polar residues" evidence="2">
    <location>
        <begin position="397"/>
        <end position="407"/>
    </location>
</feature>
<comment type="caution">
    <text evidence="5">The sequence shown here is derived from an EMBL/GenBank/DDBJ whole genome shotgun (WGS) entry which is preliminary data.</text>
</comment>
<dbReference type="Pfam" id="PF13086">
    <property type="entry name" value="AAA_11"/>
    <property type="match status" value="2"/>
</dbReference>
<evidence type="ECO:0000256" key="2">
    <source>
        <dbReference type="SAM" id="MobiDB-lite"/>
    </source>
</evidence>
<dbReference type="InterPro" id="IPR041677">
    <property type="entry name" value="DNA2/NAM7_AAA_11"/>
</dbReference>
<dbReference type="CDD" id="cd18808">
    <property type="entry name" value="SF1_C_Upf1"/>
    <property type="match status" value="1"/>
</dbReference>
<feature type="compositionally biased region" description="Basic and acidic residues" evidence="2">
    <location>
        <begin position="249"/>
        <end position="272"/>
    </location>
</feature>
<evidence type="ECO:0000313" key="5">
    <source>
        <dbReference type="EMBL" id="KAL3233491.1"/>
    </source>
</evidence>
<evidence type="ECO:0000313" key="6">
    <source>
        <dbReference type="Proteomes" id="UP001623330"/>
    </source>
</evidence>
<feature type="domain" description="DNA2/NAM7 helicase helicase" evidence="3">
    <location>
        <begin position="806"/>
        <end position="891"/>
    </location>
</feature>
<sequence>MSFICQTCSFTDSAENVMKHLSNVRHKTVIASNNDELACEECSDTNIHMLKIIRFGGDDMRLLCNSCFNKGYTEDERPSTFYSLSNGTILKFWDRYQRVRDCCCDACGKEDRLNVAPSGKVLCDSCLQKNPKQSNTFVSENSGQFLYVLLGIKDAGKTPARKGKFKRKIGRGGKGGRKQSKKPSRRNDDGDDTAEKKMSVTEKINKVSNLNRIANTKIESSNNITLSTFVGKKAPSQSVTSSQSSKNSLNDRKRNLGRNSNDRNTTHKESSRNTKGTSKISSTAKGKTPDRNSSATRKPNTRSSSNESRSTSRGGQRESNKSRSATKDYNNKNSLRSGEQISSTSINTERNKDRNKSKYNNSKSDEKKTLNRKLDNSSKPPKNNRANTTGGIKDIGVNSNKVNTNNDKQNDKTRIAKKDDNKRNIKKDENKRKDRRDDNKRNDKKVEKKRIDTNLDKKNNNAKDTSTLKDLSKRDGLSSTKKNIETSSGNELMLEEGVVHNEYQKYKPKLSFNDLNHYCQEFSNAIFLEQKLENDFIQNFKVSWPVNPNDNLFVIIINMKNNEEIDRIMTPLDVKLKKVPFPKNSPLIFCSNDESSKWYTFIKDSAMKGNQITLLVELFGWNSLALPIGKSSDDYKFLPVSASARRVLFAMTRINNPTFIDMLLGKKPIKQIHFNNRIKFTSEQFNDSQRTAIQNVLNNKVTILQGPPGTGKTATIEEIILQMREHFNSFPILCVAASNIAIDNIAEKFIEKRPDIKILRIVSKSKEREYNMDHPLGEICLHNIVYGNLSEESRKVMGYLAMGKTSAFSKNALKRYFQEREGIVNRYINQYTIIFATNVAAGSNELKVINEIPVVIMDESTQSSEVSTLIPLSLPGIKTFVFVGDDKQLSSFSDIPQLSLSLFERILMNGTYKNPDMLNTQYRMHPIISEFPRSTFYNKTLLDGVSPEQKQLPNVAYPLYFYDYKPSSNNREQLHRVRRRDVVSVSYYNEHECDMIMEIIHMLKFERGIELHDIGVITPYAGQREQLSARIQGDELINPEKLQIEKQSEEKDLFSVNEQSMGSNNTICIINGLQVSTIDAFQGHEKSVIIFSCVRNNTKNTIGFLNDRRRLNVALTRAKNSLIIVGCSEFLANTTTSQLWSDYITYLKNNHLIHATLREY</sequence>
<dbReference type="InterPro" id="IPR045055">
    <property type="entry name" value="DNA2/NAM7-like"/>
</dbReference>
<dbReference type="SUPFAM" id="SSF52540">
    <property type="entry name" value="P-loop containing nucleoside triphosphate hydrolases"/>
    <property type="match status" value="1"/>
</dbReference>
<dbReference type="PANTHER" id="PTHR10887:SF317">
    <property type="entry name" value="ATP-DEPENDENT RNA HELICASE ECM32-RELATED"/>
    <property type="match status" value="1"/>
</dbReference>
<dbReference type="Gene3D" id="3.40.50.300">
    <property type="entry name" value="P-loop containing nucleotide triphosphate hydrolases"/>
    <property type="match status" value="2"/>
</dbReference>
<feature type="compositionally biased region" description="Polar residues" evidence="2">
    <location>
        <begin position="331"/>
        <end position="348"/>
    </location>
</feature>
<evidence type="ECO:0000259" key="4">
    <source>
        <dbReference type="Pfam" id="PF13087"/>
    </source>
</evidence>
<organism evidence="5 6">
    <name type="scientific">Nakaseomyces bracarensis</name>
    <dbReference type="NCBI Taxonomy" id="273131"/>
    <lineage>
        <taxon>Eukaryota</taxon>
        <taxon>Fungi</taxon>
        <taxon>Dikarya</taxon>
        <taxon>Ascomycota</taxon>
        <taxon>Saccharomycotina</taxon>
        <taxon>Saccharomycetes</taxon>
        <taxon>Saccharomycetales</taxon>
        <taxon>Saccharomycetaceae</taxon>
        <taxon>Nakaseomyces</taxon>
    </lineage>
</organism>
<dbReference type="Proteomes" id="UP001623330">
    <property type="component" value="Unassembled WGS sequence"/>
</dbReference>
<keyword evidence="1 5" id="KW-0547">Nucleotide-binding</keyword>
<protein>
    <submittedName>
        <fullName evidence="5">ATP-dependent RNA helicase ECM32</fullName>
    </submittedName>
</protein>
<feature type="compositionally biased region" description="Basic residues" evidence="2">
    <location>
        <begin position="159"/>
        <end position="184"/>
    </location>
</feature>